<evidence type="ECO:0000313" key="1">
    <source>
        <dbReference type="EMBL" id="KOF84089.1"/>
    </source>
</evidence>
<organism evidence="1">
    <name type="scientific">Octopus bimaculoides</name>
    <name type="common">California two-spotted octopus</name>
    <dbReference type="NCBI Taxonomy" id="37653"/>
    <lineage>
        <taxon>Eukaryota</taxon>
        <taxon>Metazoa</taxon>
        <taxon>Spiralia</taxon>
        <taxon>Lophotrochozoa</taxon>
        <taxon>Mollusca</taxon>
        <taxon>Cephalopoda</taxon>
        <taxon>Coleoidea</taxon>
        <taxon>Octopodiformes</taxon>
        <taxon>Octopoda</taxon>
        <taxon>Incirrata</taxon>
        <taxon>Octopodidae</taxon>
        <taxon>Octopus</taxon>
    </lineage>
</organism>
<gene>
    <name evidence="1" type="ORF">OCBIM_22022658mg</name>
</gene>
<name>A0A0L8H4T6_OCTBM</name>
<dbReference type="AlphaFoldDB" id="A0A0L8H4T6"/>
<proteinExistence type="predicted"/>
<accession>A0A0L8H4T6</accession>
<dbReference type="EMBL" id="KQ419278">
    <property type="protein sequence ID" value="KOF84089.1"/>
    <property type="molecule type" value="Genomic_DNA"/>
</dbReference>
<protein>
    <submittedName>
        <fullName evidence="1">Uncharacterized protein</fullName>
    </submittedName>
</protein>
<reference evidence="1" key="1">
    <citation type="submission" date="2015-07" db="EMBL/GenBank/DDBJ databases">
        <title>MeaNS - Measles Nucleotide Surveillance Program.</title>
        <authorList>
            <person name="Tran T."/>
            <person name="Druce J."/>
        </authorList>
    </citation>
    <scope>NUCLEOTIDE SEQUENCE</scope>
    <source>
        <strain evidence="1">UCB-OBI-ISO-001</strain>
        <tissue evidence="1">Gonad</tissue>
    </source>
</reference>
<sequence length="53" mass="5590">MATWTARAKSSSESFILKSAFRTASLLTEHMNLCLRASSCGLVIAGKSQVAAS</sequence>